<reference evidence="2" key="1">
    <citation type="journal article" date="2020" name="Stud. Mycol.">
        <title>101 Dothideomycetes genomes: a test case for predicting lifestyles and emergence of pathogens.</title>
        <authorList>
            <person name="Haridas S."/>
            <person name="Albert R."/>
            <person name="Binder M."/>
            <person name="Bloem J."/>
            <person name="Labutti K."/>
            <person name="Salamov A."/>
            <person name="Andreopoulos B."/>
            <person name="Baker S."/>
            <person name="Barry K."/>
            <person name="Bills G."/>
            <person name="Bluhm B."/>
            <person name="Cannon C."/>
            <person name="Castanera R."/>
            <person name="Culley D."/>
            <person name="Daum C."/>
            <person name="Ezra D."/>
            <person name="Gonzalez J."/>
            <person name="Henrissat B."/>
            <person name="Kuo A."/>
            <person name="Liang C."/>
            <person name="Lipzen A."/>
            <person name="Lutzoni F."/>
            <person name="Magnuson J."/>
            <person name="Mondo S."/>
            <person name="Nolan M."/>
            <person name="Ohm R."/>
            <person name="Pangilinan J."/>
            <person name="Park H.-J."/>
            <person name="Ramirez L."/>
            <person name="Alfaro M."/>
            <person name="Sun H."/>
            <person name="Tritt A."/>
            <person name="Yoshinaga Y."/>
            <person name="Zwiers L.-H."/>
            <person name="Turgeon B."/>
            <person name="Goodwin S."/>
            <person name="Spatafora J."/>
            <person name="Crous P."/>
            <person name="Grigoriev I."/>
        </authorList>
    </citation>
    <scope>NUCLEOTIDE SEQUENCE</scope>
    <source>
        <strain evidence="2">CBS 269.34</strain>
    </source>
</reference>
<feature type="compositionally biased region" description="Polar residues" evidence="1">
    <location>
        <begin position="173"/>
        <end position="190"/>
    </location>
</feature>
<gene>
    <name evidence="2" type="ORF">BU16DRAFT_532469</name>
</gene>
<evidence type="ECO:0000313" key="3">
    <source>
        <dbReference type="Proteomes" id="UP000799750"/>
    </source>
</evidence>
<feature type="compositionally biased region" description="Basic and acidic residues" evidence="1">
    <location>
        <begin position="157"/>
        <end position="167"/>
    </location>
</feature>
<evidence type="ECO:0000313" key="2">
    <source>
        <dbReference type="EMBL" id="KAF2502057.1"/>
    </source>
</evidence>
<feature type="region of interest" description="Disordered" evidence="1">
    <location>
        <begin position="142"/>
        <end position="208"/>
    </location>
</feature>
<sequence length="426" mass="46943">MCVKRGELGIGVRNTGPGQMYLGKREIEVVAEHRKHALDLNVLHKVVATGEEIAVDGHGLKQLEELEEPAVEEHALGAVAHVAIDALHVPQDLEARGGAVVDEVQRSAYLQDIKVRYSSSTTAKMKPSAEDDTRPVERQLQSTFHPRLQPGSTLNIDHFESPRHGQEGHVPTTAASKQISPSAVNSPGTKQKTHSRREHTRKICSSKSCTLQSHYHPLQNSQVEGSPKYKRPAIAKRTVNFANLKRPAVSKRPAISKRPAKSKPPTGPSARSIALYYRLSRSYAASLTPEQTPAVSPIPVRRDITGAFVTGPMDIYNRPLHYEGVWLGRADKYEEFLRGELEGPNFYPDLQECIDRYVRRHTCEELGMSGSACHGKANISTQEQRVWPDFTVRTAAEIRARNEAAGWVSSQPGQGEDTGETVGGNV</sequence>
<proteinExistence type="predicted"/>
<protein>
    <submittedName>
        <fullName evidence="2">Uncharacterized protein</fullName>
    </submittedName>
</protein>
<feature type="compositionally biased region" description="Basic residues" evidence="1">
    <location>
        <begin position="191"/>
        <end position="204"/>
    </location>
</feature>
<accession>A0A6A6RF13</accession>
<dbReference type="AlphaFoldDB" id="A0A6A6RF13"/>
<organism evidence="2 3">
    <name type="scientific">Lophium mytilinum</name>
    <dbReference type="NCBI Taxonomy" id="390894"/>
    <lineage>
        <taxon>Eukaryota</taxon>
        <taxon>Fungi</taxon>
        <taxon>Dikarya</taxon>
        <taxon>Ascomycota</taxon>
        <taxon>Pezizomycotina</taxon>
        <taxon>Dothideomycetes</taxon>
        <taxon>Pleosporomycetidae</taxon>
        <taxon>Mytilinidiales</taxon>
        <taxon>Mytilinidiaceae</taxon>
        <taxon>Lophium</taxon>
    </lineage>
</organism>
<name>A0A6A6RF13_9PEZI</name>
<feature type="compositionally biased region" description="Polar residues" evidence="1">
    <location>
        <begin position="142"/>
        <end position="155"/>
    </location>
</feature>
<feature type="region of interest" description="Disordered" evidence="1">
    <location>
        <begin position="403"/>
        <end position="426"/>
    </location>
</feature>
<dbReference type="EMBL" id="MU004181">
    <property type="protein sequence ID" value="KAF2502057.1"/>
    <property type="molecule type" value="Genomic_DNA"/>
</dbReference>
<feature type="region of interest" description="Disordered" evidence="1">
    <location>
        <begin position="240"/>
        <end position="269"/>
    </location>
</feature>
<dbReference type="Proteomes" id="UP000799750">
    <property type="component" value="Unassembled WGS sequence"/>
</dbReference>
<evidence type="ECO:0000256" key="1">
    <source>
        <dbReference type="SAM" id="MobiDB-lite"/>
    </source>
</evidence>
<keyword evidence="3" id="KW-1185">Reference proteome</keyword>